<dbReference type="PROSITE" id="PS00028">
    <property type="entry name" value="ZINC_FINGER_C2H2_1"/>
    <property type="match status" value="1"/>
</dbReference>
<dbReference type="EMBL" id="NHYE01005291">
    <property type="protein sequence ID" value="PPQ75071.1"/>
    <property type="molecule type" value="Genomic_DNA"/>
</dbReference>
<dbReference type="Gene3D" id="3.30.160.60">
    <property type="entry name" value="Classic Zinc Finger"/>
    <property type="match status" value="1"/>
</dbReference>
<dbReference type="SUPFAM" id="SSF57667">
    <property type="entry name" value="beta-beta-alpha zinc fingers"/>
    <property type="match status" value="1"/>
</dbReference>
<dbReference type="AlphaFoldDB" id="A0A409W999"/>
<dbReference type="GO" id="GO:0010468">
    <property type="term" value="P:regulation of gene expression"/>
    <property type="evidence" value="ECO:0007669"/>
    <property type="project" value="TreeGrafter"/>
</dbReference>
<keyword evidence="4" id="KW-0862">Zinc</keyword>
<evidence type="ECO:0000259" key="7">
    <source>
        <dbReference type="PROSITE" id="PS50157"/>
    </source>
</evidence>
<accession>A0A409W999</accession>
<dbReference type="PANTHER" id="PTHR24403:SF67">
    <property type="entry name" value="FI01116P-RELATED"/>
    <property type="match status" value="1"/>
</dbReference>
<feature type="region of interest" description="Disordered" evidence="6">
    <location>
        <begin position="120"/>
        <end position="149"/>
    </location>
</feature>
<evidence type="ECO:0000256" key="1">
    <source>
        <dbReference type="ARBA" id="ARBA00022723"/>
    </source>
</evidence>
<keyword evidence="1" id="KW-0479">Metal-binding</keyword>
<keyword evidence="2" id="KW-0677">Repeat</keyword>
<comment type="caution">
    <text evidence="8">The sequence shown here is derived from an EMBL/GenBank/DDBJ whole genome shotgun (WGS) entry which is preliminary data.</text>
</comment>
<proteinExistence type="predicted"/>
<evidence type="ECO:0000256" key="6">
    <source>
        <dbReference type="SAM" id="MobiDB-lite"/>
    </source>
</evidence>
<gene>
    <name evidence="8" type="ORF">CVT26_011814</name>
</gene>
<keyword evidence="3 5" id="KW-0863">Zinc-finger</keyword>
<dbReference type="Proteomes" id="UP000284706">
    <property type="component" value="Unassembled WGS sequence"/>
</dbReference>
<dbReference type="GO" id="GO:0005634">
    <property type="term" value="C:nucleus"/>
    <property type="evidence" value="ECO:0007669"/>
    <property type="project" value="TreeGrafter"/>
</dbReference>
<evidence type="ECO:0000256" key="5">
    <source>
        <dbReference type="PROSITE-ProRule" id="PRU00042"/>
    </source>
</evidence>
<dbReference type="InterPro" id="IPR013087">
    <property type="entry name" value="Znf_C2H2_type"/>
</dbReference>
<reference evidence="8 9" key="1">
    <citation type="journal article" date="2018" name="Evol. Lett.">
        <title>Horizontal gene cluster transfer increased hallucinogenic mushroom diversity.</title>
        <authorList>
            <person name="Reynolds H.T."/>
            <person name="Vijayakumar V."/>
            <person name="Gluck-Thaler E."/>
            <person name="Korotkin H.B."/>
            <person name="Matheny P.B."/>
            <person name="Slot J.C."/>
        </authorList>
    </citation>
    <scope>NUCLEOTIDE SEQUENCE [LARGE SCALE GENOMIC DNA]</scope>
    <source>
        <strain evidence="8 9">SRW20</strain>
    </source>
</reference>
<feature type="compositionally biased region" description="Low complexity" evidence="6">
    <location>
        <begin position="130"/>
        <end position="145"/>
    </location>
</feature>
<feature type="region of interest" description="Disordered" evidence="6">
    <location>
        <begin position="248"/>
        <end position="294"/>
    </location>
</feature>
<sequence length="393" mass="43145">MGRSYAPEPDTFSKLIGDDSDSDSSPQAGMYEIEETSQEMYSYWSNSSRYLSQNCDRALPAREHGTLSRHNISYVRGGTPGGDSDLDGRLSSLFQRTTTNLFQRDFEEASAALARLLRPSRRSPRNVTPSLISDDTSRTSSSSFSPNITLPRELAPAAPLSPPVQPKLVEEVATDVSEAPGVTWIDHEAAQETYSIPQVAQDAASSPVQTEEPTDIVMPPSVPSAQPKHGVSALGEIPSKIVSIPPQLPIPAPVLENNEMGTQGDDSDEYQPPNNKTSRSTKRVNRKSTSSTSGFKCTQCGVTFTRNYDMLRHIKSIHEDQSYDKLLALTCPCCFEVLSRKDAFKRHILRVPDGCKRKALLQGRVFEPKNDPQLFALCRANKPPLARIPAGPV</sequence>
<evidence type="ECO:0000313" key="8">
    <source>
        <dbReference type="EMBL" id="PPQ75071.1"/>
    </source>
</evidence>
<organism evidence="8 9">
    <name type="scientific">Gymnopilus dilepis</name>
    <dbReference type="NCBI Taxonomy" id="231916"/>
    <lineage>
        <taxon>Eukaryota</taxon>
        <taxon>Fungi</taxon>
        <taxon>Dikarya</taxon>
        <taxon>Basidiomycota</taxon>
        <taxon>Agaricomycotina</taxon>
        <taxon>Agaricomycetes</taxon>
        <taxon>Agaricomycetidae</taxon>
        <taxon>Agaricales</taxon>
        <taxon>Agaricineae</taxon>
        <taxon>Hymenogastraceae</taxon>
        <taxon>Gymnopilus</taxon>
    </lineage>
</organism>
<dbReference type="GO" id="GO:0008270">
    <property type="term" value="F:zinc ion binding"/>
    <property type="evidence" value="ECO:0007669"/>
    <property type="project" value="UniProtKB-KW"/>
</dbReference>
<dbReference type="STRING" id="231916.A0A409W999"/>
<feature type="domain" description="C2H2-type" evidence="7">
    <location>
        <begin position="295"/>
        <end position="323"/>
    </location>
</feature>
<protein>
    <recommendedName>
        <fullName evidence="7">C2H2-type domain-containing protein</fullName>
    </recommendedName>
</protein>
<dbReference type="SMART" id="SM00355">
    <property type="entry name" value="ZnF_C2H2"/>
    <property type="match status" value="2"/>
</dbReference>
<dbReference type="PROSITE" id="PS50157">
    <property type="entry name" value="ZINC_FINGER_C2H2_2"/>
    <property type="match status" value="1"/>
</dbReference>
<dbReference type="PANTHER" id="PTHR24403">
    <property type="entry name" value="ZINC FINGER PROTEIN"/>
    <property type="match status" value="1"/>
</dbReference>
<evidence type="ECO:0000256" key="3">
    <source>
        <dbReference type="ARBA" id="ARBA00022771"/>
    </source>
</evidence>
<name>A0A409W999_9AGAR</name>
<dbReference type="InterPro" id="IPR036236">
    <property type="entry name" value="Znf_C2H2_sf"/>
</dbReference>
<dbReference type="OrthoDB" id="8922241at2759"/>
<feature type="region of interest" description="Disordered" evidence="6">
    <location>
        <begin position="1"/>
        <end position="29"/>
    </location>
</feature>
<keyword evidence="9" id="KW-1185">Reference proteome</keyword>
<dbReference type="Pfam" id="PF00096">
    <property type="entry name" value="zf-C2H2"/>
    <property type="match status" value="1"/>
</dbReference>
<dbReference type="InterPro" id="IPR050688">
    <property type="entry name" value="Zinc_finger/UBP_domain"/>
</dbReference>
<evidence type="ECO:0000256" key="4">
    <source>
        <dbReference type="ARBA" id="ARBA00022833"/>
    </source>
</evidence>
<evidence type="ECO:0000313" key="9">
    <source>
        <dbReference type="Proteomes" id="UP000284706"/>
    </source>
</evidence>
<evidence type="ECO:0000256" key="2">
    <source>
        <dbReference type="ARBA" id="ARBA00022737"/>
    </source>
</evidence>
<dbReference type="InParanoid" id="A0A409W999"/>